<keyword evidence="1" id="KW-0808">Transferase</keyword>
<dbReference type="InterPro" id="IPR032421">
    <property type="entry name" value="PMT_4TMC"/>
</dbReference>
<feature type="transmembrane region" description="Helical" evidence="1">
    <location>
        <begin position="184"/>
        <end position="209"/>
    </location>
</feature>
<accession>A0ABR9ZJH2</accession>
<evidence type="ECO:0000313" key="4">
    <source>
        <dbReference type="EMBL" id="MBF4553104.1"/>
    </source>
</evidence>
<dbReference type="Pfam" id="PF13231">
    <property type="entry name" value="PMT_2"/>
    <property type="match status" value="1"/>
</dbReference>
<keyword evidence="1" id="KW-1133">Transmembrane helix</keyword>
<comment type="similarity">
    <text evidence="1">Belongs to the glycosyltransferase 39 family.</text>
</comment>
<dbReference type="PANTHER" id="PTHR10050">
    <property type="entry name" value="DOLICHYL-PHOSPHATE-MANNOSE--PROTEIN MANNOSYLTRANSFERASE"/>
    <property type="match status" value="1"/>
</dbReference>
<feature type="transmembrane region" description="Helical" evidence="1">
    <location>
        <begin position="370"/>
        <end position="387"/>
    </location>
</feature>
<sequence length="507" mass="56979">MHSALSWTRWRVILVALAIMSAALRLPGLNAPTDAGTPVFDEKHYVPQAWQILRGYSGLLIGGIEDNPGFGLVVHPPLAKQLQSLGMAVFGYSPFGWRVSTALLSILTIVLIAAIARRISRSDWVGLLAGILALSEGILFVTGRSGMLDHTQTLFVVAAAYCAVRDHEQMETRFTTVLRERRMFLFPLGPRMGFRWWRFAMGIALGLSLAVKWSGLYYLAFAGVALVVSDFARRRRFGVFQPFKGTLLLDSVSAFASVVILPVSIYFATFRAWFANDSSVYRHALESGQAKDFAIGPLVNFLPQSVENFIYYHYSVLKFHTELTNSAGHIHPWESKPWSWLVSSRGLMYYNPGANSEGIRHVVLLLGTPAIWWPCVPVLLWGLWCLIIRRDGRWAIPVVGFATGFLPWLLAMDRQMYLFYAVNLAPFLVIALALALGQLSTWRLASAEEPASQYQAVTLLRQHTGQLLVIAYVVFCVWNFLFFLPMYSGMPMSNNDWLSRMWLPSWA</sequence>
<feature type="transmembrane region" description="Helical" evidence="1">
    <location>
        <begin position="467"/>
        <end position="487"/>
    </location>
</feature>
<evidence type="ECO:0000313" key="5">
    <source>
        <dbReference type="Proteomes" id="UP000635902"/>
    </source>
</evidence>
<feature type="transmembrane region" description="Helical" evidence="1">
    <location>
        <begin position="215"/>
        <end position="232"/>
    </location>
</feature>
<dbReference type="Pfam" id="PF16192">
    <property type="entry name" value="PMT_4TMC"/>
    <property type="match status" value="1"/>
</dbReference>
<keyword evidence="1" id="KW-0812">Transmembrane</keyword>
<evidence type="ECO:0000259" key="2">
    <source>
        <dbReference type="Pfam" id="PF13231"/>
    </source>
</evidence>
<keyword evidence="5" id="KW-1185">Reference proteome</keyword>
<feature type="transmembrane region" description="Helical" evidence="1">
    <location>
        <begin position="417"/>
        <end position="436"/>
    </location>
</feature>
<dbReference type="EMBL" id="JADKMY010000001">
    <property type="protein sequence ID" value="MBF4553104.1"/>
    <property type="molecule type" value="Genomic_DNA"/>
</dbReference>
<feature type="transmembrane region" description="Helical" evidence="1">
    <location>
        <begin position="123"/>
        <end position="141"/>
    </location>
</feature>
<protein>
    <recommendedName>
        <fullName evidence="1">Polyprenol-phosphate-mannose--protein mannosyltransferase</fullName>
        <ecNumber evidence="1">2.4.1.-</ecNumber>
    </recommendedName>
</protein>
<organism evidence="4 5">
    <name type="scientific">Corynebacterium suicordis DSM 45110</name>
    <dbReference type="NCBI Taxonomy" id="1121369"/>
    <lineage>
        <taxon>Bacteria</taxon>
        <taxon>Bacillati</taxon>
        <taxon>Actinomycetota</taxon>
        <taxon>Actinomycetes</taxon>
        <taxon>Mycobacteriales</taxon>
        <taxon>Corynebacteriaceae</taxon>
        <taxon>Corynebacterium</taxon>
    </lineage>
</organism>
<comment type="caution">
    <text evidence="4">The sequence shown here is derived from an EMBL/GenBank/DDBJ whole genome shotgun (WGS) entry which is preliminary data.</text>
</comment>
<feature type="transmembrane region" description="Helical" evidence="1">
    <location>
        <begin position="252"/>
        <end position="274"/>
    </location>
</feature>
<feature type="domain" description="Glycosyltransferase RgtA/B/C/D-like" evidence="2">
    <location>
        <begin position="75"/>
        <end position="171"/>
    </location>
</feature>
<comment type="pathway">
    <text evidence="1">Protein modification; protein glycosylation.</text>
</comment>
<dbReference type="PANTHER" id="PTHR10050:SF46">
    <property type="entry name" value="PROTEIN O-MANNOSYL-TRANSFERASE 2"/>
    <property type="match status" value="1"/>
</dbReference>
<feature type="domain" description="Protein O-mannosyl-transferase C-terminal four TM" evidence="3">
    <location>
        <begin position="307"/>
        <end position="506"/>
    </location>
</feature>
<dbReference type="Proteomes" id="UP000635902">
    <property type="component" value="Unassembled WGS sequence"/>
</dbReference>
<reference evidence="4 5" key="1">
    <citation type="submission" date="2020-10" db="EMBL/GenBank/DDBJ databases">
        <title>Novel species in genus Corynebacterium.</title>
        <authorList>
            <person name="Zhang G."/>
        </authorList>
    </citation>
    <scope>NUCLEOTIDE SEQUENCE [LARGE SCALE GENOMIC DNA]</scope>
    <source>
        <strain evidence="4 5">DSM 45110</strain>
    </source>
</reference>
<feature type="transmembrane region" description="Helical" evidence="1">
    <location>
        <begin position="95"/>
        <end position="116"/>
    </location>
</feature>
<dbReference type="InterPro" id="IPR027005">
    <property type="entry name" value="PMT-like"/>
</dbReference>
<name>A0ABR9ZJH2_9CORY</name>
<evidence type="ECO:0000256" key="1">
    <source>
        <dbReference type="RuleBase" id="RU367007"/>
    </source>
</evidence>
<proteinExistence type="inferred from homology"/>
<dbReference type="EC" id="2.4.1.-" evidence="1"/>
<comment type="function">
    <text evidence="1">Protein O-mannosyltransferase that catalyzes the transfer of a single mannose residue from a polyprenol phospho-mannosyl lipidic donor to the hydroxyl group of selected serine and threonine residues in acceptor proteins.</text>
</comment>
<evidence type="ECO:0000259" key="3">
    <source>
        <dbReference type="Pfam" id="PF16192"/>
    </source>
</evidence>
<gene>
    <name evidence="4" type="ORF">IRY30_03270</name>
</gene>
<comment type="subcellular location">
    <subcellularLocation>
        <location evidence="1">Cell membrane</location>
    </subcellularLocation>
</comment>
<keyword evidence="1" id="KW-0472">Membrane</keyword>
<keyword evidence="1" id="KW-0328">Glycosyltransferase</keyword>
<feature type="transmembrane region" description="Helical" evidence="1">
    <location>
        <begin position="394"/>
        <end position="411"/>
    </location>
</feature>
<dbReference type="InterPro" id="IPR038731">
    <property type="entry name" value="RgtA/B/C-like"/>
</dbReference>
<keyword evidence="1" id="KW-1003">Cell membrane</keyword>